<feature type="domain" description="Major facilitator superfamily (MFS) profile" evidence="7">
    <location>
        <begin position="61"/>
        <end position="472"/>
    </location>
</feature>
<evidence type="ECO:0000256" key="4">
    <source>
        <dbReference type="ARBA" id="ARBA00022989"/>
    </source>
</evidence>
<dbReference type="Proteomes" id="UP000189580">
    <property type="component" value="Chromosome a"/>
</dbReference>
<dbReference type="InterPro" id="IPR011701">
    <property type="entry name" value="MFS"/>
</dbReference>
<evidence type="ECO:0000259" key="7">
    <source>
        <dbReference type="PROSITE" id="PS50850"/>
    </source>
</evidence>
<accession>A0A167DS35</accession>
<keyword evidence="9" id="KW-1185">Reference proteome</keyword>
<gene>
    <name evidence="8" type="primary">TNA1</name>
    <name evidence="8" type="ORF">AWJ20_1506</name>
</gene>
<dbReference type="InterPro" id="IPR036259">
    <property type="entry name" value="MFS_trans_sf"/>
</dbReference>
<dbReference type="FunFam" id="1.20.1250.20:FF:000013">
    <property type="entry name" value="MFS general substrate transporter"/>
    <property type="match status" value="1"/>
</dbReference>
<dbReference type="AlphaFoldDB" id="A0A167DS35"/>
<feature type="transmembrane region" description="Helical" evidence="6">
    <location>
        <begin position="153"/>
        <end position="177"/>
    </location>
</feature>
<dbReference type="GeneID" id="30033316"/>
<keyword evidence="4 6" id="KW-1133">Transmembrane helix</keyword>
<dbReference type="Gene3D" id="1.20.1250.20">
    <property type="entry name" value="MFS general substrate transporter like domains"/>
    <property type="match status" value="2"/>
</dbReference>
<sequence length="501" mass="55560">MSEINKVDIAHDEQSIIKPNDELPDLGQFAHLFEGVTLPPRGSEERAKLEKRLKRKLDFTIFPLLIITYILNYLDRNSLAASKEGTIMVDLNLTNTQFSTCQAILFVGYITMQVPSNIIMEKLGKPQLYLSVVMMIWGVISACMAAAKNFNQLVAIRAILGAFEAAFYPGVMFYLSSWYTRTELAKRMSIFYTGSLLSGAFGGLIAYAVVTDLEGVHGLHSWQYLFIIEGVATIGVAFICFFCLPELPATTKWLSKEERLLGVVRLIDDIGQADDDYGDSTEKKSAWEGLRLAVVDEKVWIYLAILFFEAATASLNAVFPAIVASLGYDSSKTLLLTAPPWLLVSITSVLVAWHSDKTNERYWHVMIGPAISMVAFIIGISTLKTAPRYVAMMLVLQVYNSYGLSYAWASSNLPRPPIKRAAAFAMINIGGNLPNVYAPYLFSSNYSPHFYAGFGYCLASAILSMVFMTVAKWRLNKLNKKLENGGTVDGLGPETGFKFTL</sequence>
<dbReference type="OrthoDB" id="2985014at2759"/>
<keyword evidence="5 6" id="KW-0472">Membrane</keyword>
<dbReference type="GO" id="GO:0016020">
    <property type="term" value="C:membrane"/>
    <property type="evidence" value="ECO:0007669"/>
    <property type="project" value="UniProtKB-SubCell"/>
</dbReference>
<feature type="transmembrane region" description="Helical" evidence="6">
    <location>
        <begin position="365"/>
        <end position="383"/>
    </location>
</feature>
<dbReference type="PANTHER" id="PTHR43791:SF92">
    <property type="entry name" value="AGL026WP"/>
    <property type="match status" value="1"/>
</dbReference>
<dbReference type="EMBL" id="CP014501">
    <property type="protein sequence ID" value="ANB13224.1"/>
    <property type="molecule type" value="Genomic_DNA"/>
</dbReference>
<dbReference type="PROSITE" id="PS50850">
    <property type="entry name" value="MFS"/>
    <property type="match status" value="1"/>
</dbReference>
<protein>
    <submittedName>
        <fullName evidence="8">Tna1p</fullName>
    </submittedName>
</protein>
<evidence type="ECO:0000256" key="3">
    <source>
        <dbReference type="ARBA" id="ARBA00022692"/>
    </source>
</evidence>
<comment type="subcellular location">
    <subcellularLocation>
        <location evidence="1">Membrane</location>
        <topology evidence="1">Multi-pass membrane protein</topology>
    </subcellularLocation>
</comment>
<evidence type="ECO:0000256" key="6">
    <source>
        <dbReference type="SAM" id="Phobius"/>
    </source>
</evidence>
<name>A0A167DS35_9ASCO</name>
<dbReference type="PANTHER" id="PTHR43791">
    <property type="entry name" value="PERMEASE-RELATED"/>
    <property type="match status" value="1"/>
</dbReference>
<dbReference type="SUPFAM" id="SSF103473">
    <property type="entry name" value="MFS general substrate transporter"/>
    <property type="match status" value="1"/>
</dbReference>
<dbReference type="Pfam" id="PF07690">
    <property type="entry name" value="MFS_1"/>
    <property type="match status" value="1"/>
</dbReference>
<feature type="transmembrane region" description="Helical" evidence="6">
    <location>
        <begin position="128"/>
        <end position="147"/>
    </location>
</feature>
<organism evidence="8 9">
    <name type="scientific">Sugiyamaella lignohabitans</name>
    <dbReference type="NCBI Taxonomy" id="796027"/>
    <lineage>
        <taxon>Eukaryota</taxon>
        <taxon>Fungi</taxon>
        <taxon>Dikarya</taxon>
        <taxon>Ascomycota</taxon>
        <taxon>Saccharomycotina</taxon>
        <taxon>Dipodascomycetes</taxon>
        <taxon>Dipodascales</taxon>
        <taxon>Trichomonascaceae</taxon>
        <taxon>Sugiyamaella</taxon>
    </lineage>
</organism>
<dbReference type="FunFam" id="1.20.1250.20:FF:000057">
    <property type="entry name" value="MFS general substrate transporter"/>
    <property type="match status" value="1"/>
</dbReference>
<proteinExistence type="predicted"/>
<keyword evidence="3 6" id="KW-0812">Transmembrane</keyword>
<feature type="transmembrane region" description="Helical" evidence="6">
    <location>
        <begin position="189"/>
        <end position="210"/>
    </location>
</feature>
<reference evidence="8 9" key="1">
    <citation type="submission" date="2016-02" db="EMBL/GenBank/DDBJ databases">
        <title>Complete genome sequence and transcriptome regulation of the pentose utilising yeast Sugiyamaella lignohabitans.</title>
        <authorList>
            <person name="Bellasio M."/>
            <person name="Peymann A."/>
            <person name="Valli M."/>
            <person name="Sipitzky M."/>
            <person name="Graf A."/>
            <person name="Sauer M."/>
            <person name="Marx H."/>
            <person name="Mattanovich D."/>
        </authorList>
    </citation>
    <scope>NUCLEOTIDE SEQUENCE [LARGE SCALE GENOMIC DNA]</scope>
    <source>
        <strain evidence="8 9">CBS 10342</strain>
    </source>
</reference>
<keyword evidence="2" id="KW-0813">Transport</keyword>
<feature type="transmembrane region" description="Helical" evidence="6">
    <location>
        <begin position="450"/>
        <end position="471"/>
    </location>
</feature>
<dbReference type="KEGG" id="slb:AWJ20_1506"/>
<feature type="transmembrane region" description="Helical" evidence="6">
    <location>
        <begin position="222"/>
        <end position="244"/>
    </location>
</feature>
<evidence type="ECO:0000256" key="5">
    <source>
        <dbReference type="ARBA" id="ARBA00023136"/>
    </source>
</evidence>
<evidence type="ECO:0000256" key="1">
    <source>
        <dbReference type="ARBA" id="ARBA00004141"/>
    </source>
</evidence>
<feature type="transmembrane region" description="Helical" evidence="6">
    <location>
        <begin position="334"/>
        <end position="353"/>
    </location>
</feature>
<evidence type="ECO:0000313" key="8">
    <source>
        <dbReference type="EMBL" id="ANB13224.1"/>
    </source>
</evidence>
<feature type="transmembrane region" description="Helical" evidence="6">
    <location>
        <begin position="299"/>
        <end position="322"/>
    </location>
</feature>
<dbReference type="InterPro" id="IPR020846">
    <property type="entry name" value="MFS_dom"/>
</dbReference>
<evidence type="ECO:0000313" key="9">
    <source>
        <dbReference type="Proteomes" id="UP000189580"/>
    </source>
</evidence>
<dbReference type="RefSeq" id="XP_018735701.1">
    <property type="nucleotide sequence ID" value="XM_018878393.1"/>
</dbReference>
<evidence type="ECO:0000256" key="2">
    <source>
        <dbReference type="ARBA" id="ARBA00022448"/>
    </source>
</evidence>
<dbReference type="GO" id="GO:0022857">
    <property type="term" value="F:transmembrane transporter activity"/>
    <property type="evidence" value="ECO:0007669"/>
    <property type="project" value="InterPro"/>
</dbReference>